<dbReference type="InterPro" id="IPR001585">
    <property type="entry name" value="TAL/FSA"/>
</dbReference>
<dbReference type="Gene3D" id="3.20.20.70">
    <property type="entry name" value="Aldolase class I"/>
    <property type="match status" value="1"/>
</dbReference>
<organism evidence="2 3">
    <name type="scientific">Candidatus Wildermuthbacteria bacterium RIFCSPHIGHO2_02_FULL_45_25</name>
    <dbReference type="NCBI Taxonomy" id="1802450"/>
    <lineage>
        <taxon>Bacteria</taxon>
        <taxon>Candidatus Wildermuthiibacteriota</taxon>
    </lineage>
</organism>
<comment type="caution">
    <text evidence="2">The sequence shown here is derived from an EMBL/GenBank/DDBJ whole genome shotgun (WGS) entry which is preliminary data.</text>
</comment>
<dbReference type="InterPro" id="IPR013785">
    <property type="entry name" value="Aldolase_TIM"/>
</dbReference>
<evidence type="ECO:0000313" key="3">
    <source>
        <dbReference type="Proteomes" id="UP000178092"/>
    </source>
</evidence>
<name>A0A1G2R3R8_9BACT</name>
<dbReference type="EMBL" id="MHTV01000009">
    <property type="protein sequence ID" value="OHA67505.1"/>
    <property type="molecule type" value="Genomic_DNA"/>
</dbReference>
<dbReference type="Proteomes" id="UP000178092">
    <property type="component" value="Unassembled WGS sequence"/>
</dbReference>
<sequence length="286" mass="32402">MRPDDLKTKIFLDSGNPMETREALALLGFLDGQTTNPSLVAKNPQVKRKIERGEKFGLEELKDFYKEIVREISSLIPAGSVSVEVYADRNTSAEEMLRQGTEMFSWIPNAHIKYPITSAGLDAAERSLAEGMRVNMTLCFTQQQAAAVYGATQAGKKGDVYISPFIGRLYDRKENGLDLVKNILRMYQDGDNHVEVLCASVRNLEHFFGALKIGSDIITSPLAVLKDWRTNGKKMPEEKFMSYARGTKIPYEELHLHHDWRKFNIIHELTDTGLEKFAADWNSLLR</sequence>
<dbReference type="Pfam" id="PF00923">
    <property type="entry name" value="TAL_FSA"/>
    <property type="match status" value="1"/>
</dbReference>
<dbReference type="SUPFAM" id="SSF51569">
    <property type="entry name" value="Aldolase"/>
    <property type="match status" value="1"/>
</dbReference>
<keyword evidence="1" id="KW-0704">Schiff base</keyword>
<evidence type="ECO:0000313" key="2">
    <source>
        <dbReference type="EMBL" id="OHA67505.1"/>
    </source>
</evidence>
<protein>
    <submittedName>
        <fullName evidence="2">Transaldolase</fullName>
    </submittedName>
</protein>
<dbReference type="PANTHER" id="PTHR10683:SF40">
    <property type="entry name" value="FRUCTOSE-6-PHOSPHATE ALDOLASE 1-RELATED"/>
    <property type="match status" value="1"/>
</dbReference>
<evidence type="ECO:0000256" key="1">
    <source>
        <dbReference type="ARBA" id="ARBA00023270"/>
    </source>
</evidence>
<dbReference type="PANTHER" id="PTHR10683">
    <property type="entry name" value="TRANSALDOLASE"/>
    <property type="match status" value="1"/>
</dbReference>
<dbReference type="AlphaFoldDB" id="A0A1G2R3R8"/>
<reference evidence="2 3" key="1">
    <citation type="journal article" date="2016" name="Nat. Commun.">
        <title>Thousands of microbial genomes shed light on interconnected biogeochemical processes in an aquifer system.</title>
        <authorList>
            <person name="Anantharaman K."/>
            <person name="Brown C.T."/>
            <person name="Hug L.A."/>
            <person name="Sharon I."/>
            <person name="Castelle C.J."/>
            <person name="Probst A.J."/>
            <person name="Thomas B.C."/>
            <person name="Singh A."/>
            <person name="Wilkins M.J."/>
            <person name="Karaoz U."/>
            <person name="Brodie E.L."/>
            <person name="Williams K.H."/>
            <person name="Hubbard S.S."/>
            <person name="Banfield J.F."/>
        </authorList>
    </citation>
    <scope>NUCLEOTIDE SEQUENCE [LARGE SCALE GENOMIC DNA]</scope>
</reference>
<gene>
    <name evidence="2" type="ORF">A3C04_00305</name>
</gene>
<proteinExistence type="predicted"/>
<accession>A0A1G2R3R8</accession>
<dbReference type="GO" id="GO:0005975">
    <property type="term" value="P:carbohydrate metabolic process"/>
    <property type="evidence" value="ECO:0007669"/>
    <property type="project" value="InterPro"/>
</dbReference>